<gene>
    <name evidence="3" type="ORF">E4Q08_11800</name>
</gene>
<dbReference type="RefSeq" id="WP_169070535.1">
    <property type="nucleotide sequence ID" value="NZ_JAZKUC010000001.1"/>
</dbReference>
<feature type="domain" description="NACHT C-terminal Helical" evidence="2">
    <location>
        <begin position="587"/>
        <end position="757"/>
    </location>
</feature>
<proteinExistence type="predicted"/>
<protein>
    <submittedName>
        <fullName evidence="3">NACHT domain-containing protein</fullName>
    </submittedName>
</protein>
<reference evidence="3" key="1">
    <citation type="submission" date="2019-03" db="EMBL/GenBank/DDBJ databases">
        <title>Metabolic reconstructions from genomes of highly enriched 'Candidatus Accumulibacter' and 'Candidatus Competibacter' bioreactor populations.</title>
        <authorList>
            <person name="Annavajhala M.K."/>
            <person name="Welles L."/>
            <person name="Abbas B."/>
            <person name="Sorokin D."/>
            <person name="Park H."/>
            <person name="Van Loosdrecht M."/>
            <person name="Chandran K."/>
        </authorList>
    </citation>
    <scope>NUCLEOTIDE SEQUENCE</scope>
    <source>
        <strain evidence="3">SBR_L</strain>
    </source>
</reference>
<dbReference type="InterPro" id="IPR007111">
    <property type="entry name" value="NACHT_NTPase"/>
</dbReference>
<dbReference type="Proteomes" id="UP000886469">
    <property type="component" value="Unassembled WGS sequence"/>
</dbReference>
<dbReference type="InterPro" id="IPR027417">
    <property type="entry name" value="P-loop_NTPase"/>
</dbReference>
<comment type="caution">
    <text evidence="3">The sequence shown here is derived from an EMBL/GenBank/DDBJ whole genome shotgun (WGS) entry which is preliminary data.</text>
</comment>
<organism evidence="3 4">
    <name type="scientific">Candidatus Accumulibacter contiguus</name>
    <dbReference type="NCBI Taxonomy" id="2954381"/>
    <lineage>
        <taxon>Bacteria</taxon>
        <taxon>Pseudomonadati</taxon>
        <taxon>Pseudomonadota</taxon>
        <taxon>Betaproteobacteria</taxon>
        <taxon>Candidatus Accumulibacter</taxon>
    </lineage>
</organism>
<dbReference type="Gene3D" id="3.40.50.300">
    <property type="entry name" value="P-loop containing nucleotide triphosphate hydrolases"/>
    <property type="match status" value="1"/>
</dbReference>
<evidence type="ECO:0000313" key="4">
    <source>
        <dbReference type="Proteomes" id="UP000886469"/>
    </source>
</evidence>
<name>A0ABX1T8A3_9PROT</name>
<feature type="domain" description="NACHT" evidence="1">
    <location>
        <begin position="221"/>
        <end position="367"/>
    </location>
</feature>
<evidence type="ECO:0000259" key="2">
    <source>
        <dbReference type="Pfam" id="PF22728"/>
    </source>
</evidence>
<evidence type="ECO:0000259" key="1">
    <source>
        <dbReference type="Pfam" id="PF05729"/>
    </source>
</evidence>
<dbReference type="EMBL" id="SPMX01000030">
    <property type="protein sequence ID" value="NMQ05899.1"/>
    <property type="molecule type" value="Genomic_DNA"/>
</dbReference>
<dbReference type="Pfam" id="PF05729">
    <property type="entry name" value="NACHT"/>
    <property type="match status" value="1"/>
</dbReference>
<accession>A0ABX1T8A3</accession>
<evidence type="ECO:0000313" key="3">
    <source>
        <dbReference type="EMBL" id="NMQ05899.1"/>
    </source>
</evidence>
<dbReference type="Pfam" id="PF22728">
    <property type="entry name" value="NCH1"/>
    <property type="match status" value="1"/>
</dbReference>
<dbReference type="InterPro" id="IPR054735">
    <property type="entry name" value="NCH1"/>
</dbReference>
<keyword evidence="4" id="KW-1185">Reference proteome</keyword>
<sequence>MEQWKLEKLRSLTDEVRDLHPLLRAVFTNDKTISRFEYTHGNGEMGADFVLARSDPTLGDENYVGVIVKCGNIRQDHADVKRQIEECAVERFFDGAKRKIYLNETWIVCNGSISGGAERKIFEEYKSRNIKFVGGERLAQIVEQIYPHFWNEIPAGLGTYLKSTLVEIVKAESYSTLGAPGISLDVAQELYEVEPTRPGQKVARYNKSLRTTLAGALKQHRILLVEGGMGSGKTTLFRKHMKALCEPDEFQKSKTIPKLVHLSEIADDVQAGLTRLVNDLQTALEGAADGRILIFLDGVDEVRSATDGSLLGAIESVASAVRATSNLTVAIGSRLVWTIEEGEEILRHCPRFRILPLSFDQLVKVVQHNCSSLDISEKLRLDLGRSTLLRAIPRTPMTAILLARVLNANAKEIPQTLPELYSKYVELALGRWDISKGLMTEREYPVVVTVLSRVAKYMLDNELQQLNVNEVMQMLEDYTRTREGLPPPVDIFKRIEQRSEVVIVNRERQIFSFRHRSLAEFLLALHQKENHGRSAPFTNPFEGYWLGVEYFYLGLIQDAGTRIDKLSDLMLGTEREKMLRLLNFGNLMLSAYQTEYAHIERAVYRVVLEMTRHFLGVRSGQVESKLAVLPELQFFATLSYCLRDSLEYQYFKKALETAQIQCQCDLDLKDEERAIASFFIDAVRAGLSEKDTFKFLTTQELGALPWVVKLGVQHVVQDDKIELEHVTRLAKRIKKARQNNPGLRTYLTELYKGSMEKSRPKVD</sequence>
<dbReference type="SUPFAM" id="SSF52540">
    <property type="entry name" value="P-loop containing nucleoside triphosphate hydrolases"/>
    <property type="match status" value="1"/>
</dbReference>